<dbReference type="SUPFAM" id="SSF101447">
    <property type="entry name" value="Formin homology 2 domain (FH2 domain)"/>
    <property type="match status" value="1"/>
</dbReference>
<evidence type="ECO:0000313" key="3">
    <source>
        <dbReference type="Proteomes" id="UP000245119"/>
    </source>
</evidence>
<comment type="caution">
    <text evidence="2">The sequence shown here is derived from an EMBL/GenBank/DDBJ whole genome shotgun (WGS) entry which is preliminary data.</text>
</comment>
<protein>
    <submittedName>
        <fullName evidence="2">Uncharacterized protein</fullName>
    </submittedName>
</protein>
<dbReference type="EMBL" id="PZQS01000008">
    <property type="protein sequence ID" value="PVD25787.1"/>
    <property type="molecule type" value="Genomic_DNA"/>
</dbReference>
<organism evidence="2 3">
    <name type="scientific">Pomacea canaliculata</name>
    <name type="common">Golden apple snail</name>
    <dbReference type="NCBI Taxonomy" id="400727"/>
    <lineage>
        <taxon>Eukaryota</taxon>
        <taxon>Metazoa</taxon>
        <taxon>Spiralia</taxon>
        <taxon>Lophotrochozoa</taxon>
        <taxon>Mollusca</taxon>
        <taxon>Gastropoda</taxon>
        <taxon>Caenogastropoda</taxon>
        <taxon>Architaenioglossa</taxon>
        <taxon>Ampullarioidea</taxon>
        <taxon>Ampullariidae</taxon>
        <taxon>Pomacea</taxon>
    </lineage>
</organism>
<evidence type="ECO:0000256" key="1">
    <source>
        <dbReference type="SAM" id="MobiDB-lite"/>
    </source>
</evidence>
<feature type="region of interest" description="Disordered" evidence="1">
    <location>
        <begin position="1"/>
        <end position="21"/>
    </location>
</feature>
<name>A0A2T7NX82_POMCA</name>
<gene>
    <name evidence="2" type="ORF">C0Q70_13447</name>
</gene>
<evidence type="ECO:0000313" key="2">
    <source>
        <dbReference type="EMBL" id="PVD25787.1"/>
    </source>
</evidence>
<accession>A0A2T7NX82</accession>
<dbReference type="AlphaFoldDB" id="A0A2T7NX82"/>
<feature type="region of interest" description="Disordered" evidence="1">
    <location>
        <begin position="93"/>
        <end position="120"/>
    </location>
</feature>
<proteinExistence type="predicted"/>
<feature type="compositionally biased region" description="Pro residues" evidence="1">
    <location>
        <begin position="9"/>
        <end position="20"/>
    </location>
</feature>
<reference evidence="2 3" key="1">
    <citation type="submission" date="2018-04" db="EMBL/GenBank/DDBJ databases">
        <title>The genome of golden apple snail Pomacea canaliculata provides insight into stress tolerance and invasive adaptation.</title>
        <authorList>
            <person name="Liu C."/>
            <person name="Liu B."/>
            <person name="Ren Y."/>
            <person name="Zhang Y."/>
            <person name="Wang H."/>
            <person name="Li S."/>
            <person name="Jiang F."/>
            <person name="Yin L."/>
            <person name="Zhang G."/>
            <person name="Qian W."/>
            <person name="Fan W."/>
        </authorList>
    </citation>
    <scope>NUCLEOTIDE SEQUENCE [LARGE SCALE GENOMIC DNA]</scope>
    <source>
        <strain evidence="2">SZHN2017</strain>
        <tissue evidence="2">Muscle</tissue>
    </source>
</reference>
<sequence length="120" mass="13091">MAALIAASAPPPPPPPPPPTKFLKGHRSLEAKVASFFTSEAGLHHSQVGERERKSHQDFHSFRVAKGQVWQEENKQTLLSLFFTHLRWRGDGPLVPRAGAPRSSQVAQPPEVAPAECSPS</sequence>
<dbReference type="Proteomes" id="UP000245119">
    <property type="component" value="Linkage Group LG8"/>
</dbReference>
<keyword evidence="3" id="KW-1185">Reference proteome</keyword>